<comment type="caution">
    <text evidence="1">The sequence shown here is derived from an EMBL/GenBank/DDBJ whole genome shotgun (WGS) entry which is preliminary data.</text>
</comment>
<dbReference type="Proteomes" id="UP001056778">
    <property type="component" value="Chromosome 9"/>
</dbReference>
<protein>
    <submittedName>
        <fullName evidence="1">Uncharacterized protein</fullName>
    </submittedName>
</protein>
<accession>A0ACB9SJ64</accession>
<proteinExistence type="predicted"/>
<reference evidence="1" key="1">
    <citation type="submission" date="2022-04" db="EMBL/GenBank/DDBJ databases">
        <title>Chromosome-scale genome assembly of Holotrichia oblita Faldermann.</title>
        <authorList>
            <person name="Rongchong L."/>
        </authorList>
    </citation>
    <scope>NUCLEOTIDE SEQUENCE</scope>
    <source>
        <strain evidence="1">81SQS9</strain>
    </source>
</reference>
<keyword evidence="2" id="KW-1185">Reference proteome</keyword>
<organism evidence="1 2">
    <name type="scientific">Holotrichia oblita</name>
    <name type="common">Chafer beetle</name>
    <dbReference type="NCBI Taxonomy" id="644536"/>
    <lineage>
        <taxon>Eukaryota</taxon>
        <taxon>Metazoa</taxon>
        <taxon>Ecdysozoa</taxon>
        <taxon>Arthropoda</taxon>
        <taxon>Hexapoda</taxon>
        <taxon>Insecta</taxon>
        <taxon>Pterygota</taxon>
        <taxon>Neoptera</taxon>
        <taxon>Endopterygota</taxon>
        <taxon>Coleoptera</taxon>
        <taxon>Polyphaga</taxon>
        <taxon>Scarabaeiformia</taxon>
        <taxon>Scarabaeidae</taxon>
        <taxon>Melolonthinae</taxon>
        <taxon>Holotrichia</taxon>
    </lineage>
</organism>
<sequence>MVFKWKDDHTPLILSLMKDQQCLWNTKAETYKNKVHRENALKEIVKELNIQDVTVEDIKLKIKTIRTRYSSELTKVNKSVKSGTGPDDVYVPKLFWYKQADTFLHAVCIPRSSTGTAVPQRKRALSPQNHAEDDTEEGNDPDIEDTPEATGDSLPAVTNDGIVSNNETQLSQQSKRSRNTPSSSRRLNLPGISAVERAIDKLGTIASHNIETDNEFDHFCRSLAVQLKKMPLDRALICQTKLQNVMTEERMYLLTMEYAWSNTIHLQLFHHSIPCTQAIVT</sequence>
<dbReference type="EMBL" id="CM043023">
    <property type="protein sequence ID" value="KAI4455383.1"/>
    <property type="molecule type" value="Genomic_DNA"/>
</dbReference>
<evidence type="ECO:0000313" key="2">
    <source>
        <dbReference type="Proteomes" id="UP001056778"/>
    </source>
</evidence>
<gene>
    <name evidence="1" type="ORF">MML48_9g00012115</name>
</gene>
<name>A0ACB9SJ64_HOLOL</name>
<evidence type="ECO:0000313" key="1">
    <source>
        <dbReference type="EMBL" id="KAI4455383.1"/>
    </source>
</evidence>